<protein>
    <submittedName>
        <fullName evidence="1">Uncharacterized protein</fullName>
    </submittedName>
</protein>
<dbReference type="AlphaFoldDB" id="A0A118HT60"/>
<name>A0A118HT60_9BURK</name>
<sequence>MSEPSQLYIEVKLGRDAFNRFNAHQIANPSNYSDWQDWLSQHRYYGAPDETVDRAVSNHSPGFVIEAVLDAWMESADEYTGPILNRYDDATQTWTFAVVMFSENFGEILDTLNCFRQIDAYKDIDSDDYCAVFPYFFGRGFEEAEALMKLTRGKSEFVAAVPDGFRQRAEAAIEKLASDAGAND</sequence>
<reference evidence="1 2" key="1">
    <citation type="submission" date="2015-11" db="EMBL/GenBank/DDBJ databases">
        <title>Expanding the genomic diversity of Burkholderia species for the development of highly accurate diagnostics.</title>
        <authorList>
            <person name="Sahl J."/>
            <person name="Keim P."/>
            <person name="Wagner D."/>
        </authorList>
    </citation>
    <scope>NUCLEOTIDE SEQUENCE [LARGE SCALE GENOMIC DNA]</scope>
    <source>
        <strain evidence="1 2">MSMB2036</strain>
    </source>
</reference>
<gene>
    <name evidence="1" type="ORF">WJ33_26090</name>
</gene>
<comment type="caution">
    <text evidence="1">The sequence shown here is derived from an EMBL/GenBank/DDBJ whole genome shotgun (WGS) entry which is preliminary data.</text>
</comment>
<dbReference type="RefSeq" id="WP_059752295.1">
    <property type="nucleotide sequence ID" value="NZ_CP013414.1"/>
</dbReference>
<evidence type="ECO:0000313" key="2">
    <source>
        <dbReference type="Proteomes" id="UP000064029"/>
    </source>
</evidence>
<dbReference type="OrthoDB" id="6910425at2"/>
<organism evidence="1 2">
    <name type="scientific">Burkholderia ubonensis</name>
    <dbReference type="NCBI Taxonomy" id="101571"/>
    <lineage>
        <taxon>Bacteria</taxon>
        <taxon>Pseudomonadati</taxon>
        <taxon>Pseudomonadota</taxon>
        <taxon>Betaproteobacteria</taxon>
        <taxon>Burkholderiales</taxon>
        <taxon>Burkholderiaceae</taxon>
        <taxon>Burkholderia</taxon>
        <taxon>Burkholderia cepacia complex</taxon>
    </lineage>
</organism>
<evidence type="ECO:0000313" key="1">
    <source>
        <dbReference type="EMBL" id="KVG66828.1"/>
    </source>
</evidence>
<proteinExistence type="predicted"/>
<dbReference type="EMBL" id="LOXM01000131">
    <property type="protein sequence ID" value="KVG66828.1"/>
    <property type="molecule type" value="Genomic_DNA"/>
</dbReference>
<dbReference type="Proteomes" id="UP000064029">
    <property type="component" value="Unassembled WGS sequence"/>
</dbReference>
<accession>A0A118HT60</accession>